<dbReference type="GO" id="GO:0000156">
    <property type="term" value="F:phosphorelay response regulator activity"/>
    <property type="evidence" value="ECO:0007669"/>
    <property type="project" value="InterPro"/>
</dbReference>
<dbReference type="RefSeq" id="WP_117996306.1">
    <property type="nucleotide sequence ID" value="NZ_QRWI01000001.1"/>
</dbReference>
<proteinExistence type="predicted"/>
<dbReference type="InterPro" id="IPR046947">
    <property type="entry name" value="LytR-like"/>
</dbReference>
<dbReference type="EMBL" id="QSKC01000002">
    <property type="protein sequence ID" value="RHE34167.1"/>
    <property type="molecule type" value="Genomic_DNA"/>
</dbReference>
<name>A0A414IXG0_9FIRM</name>
<dbReference type="AlphaFoldDB" id="A0A414IXG0"/>
<dbReference type="Proteomes" id="UP000285290">
    <property type="component" value="Unassembled WGS sequence"/>
</dbReference>
<organism evidence="2 3">
    <name type="scientific">Agathobacter rectalis</name>
    <dbReference type="NCBI Taxonomy" id="39491"/>
    <lineage>
        <taxon>Bacteria</taxon>
        <taxon>Bacillati</taxon>
        <taxon>Bacillota</taxon>
        <taxon>Clostridia</taxon>
        <taxon>Lachnospirales</taxon>
        <taxon>Lachnospiraceae</taxon>
        <taxon>Agathobacter</taxon>
    </lineage>
</organism>
<dbReference type="Gene3D" id="2.40.50.1020">
    <property type="entry name" value="LytTr DNA-binding domain"/>
    <property type="match status" value="1"/>
</dbReference>
<comment type="caution">
    <text evidence="2">The sequence shown here is derived from an EMBL/GenBank/DDBJ whole genome shotgun (WGS) entry which is preliminary data.</text>
</comment>
<evidence type="ECO:0000259" key="1">
    <source>
        <dbReference type="PROSITE" id="PS50930"/>
    </source>
</evidence>
<dbReference type="GO" id="GO:0003677">
    <property type="term" value="F:DNA binding"/>
    <property type="evidence" value="ECO:0007669"/>
    <property type="project" value="InterPro"/>
</dbReference>
<accession>A0A414IXG0</accession>
<dbReference type="InterPro" id="IPR007492">
    <property type="entry name" value="LytTR_DNA-bd_dom"/>
</dbReference>
<evidence type="ECO:0000313" key="3">
    <source>
        <dbReference type="Proteomes" id="UP000285290"/>
    </source>
</evidence>
<dbReference type="SMART" id="SM00850">
    <property type="entry name" value="LytTR"/>
    <property type="match status" value="1"/>
</dbReference>
<dbReference type="PANTHER" id="PTHR37299:SF1">
    <property type="entry name" value="STAGE 0 SPORULATION PROTEIN A HOMOLOG"/>
    <property type="match status" value="1"/>
</dbReference>
<feature type="domain" description="HTH LytTR-type" evidence="1">
    <location>
        <begin position="7"/>
        <end position="105"/>
    </location>
</feature>
<dbReference type="PANTHER" id="PTHR37299">
    <property type="entry name" value="TRANSCRIPTIONAL REGULATOR-RELATED"/>
    <property type="match status" value="1"/>
</dbReference>
<protein>
    <submittedName>
        <fullName evidence="2">LytTR family transcriptional regulator</fullName>
    </submittedName>
</protein>
<sequence length="262" mass="30540">MQFKKTLEIKANHKQVVINVTDILYIKASVNDCYIHVTSGSVYKTRSTLEAMEAQVGEYFLKVHRTYLVCIMAIHALEDTLTLINGEELNYATRRRKEILAQLQEKQRKLIATFALPNTPKTPEEYHAFYRSFDQMPFAFTNIEMIFNEDRHAVDWIFRYGSEKLAEVERVPLSGLIGKSFGSIFSNMDDKWLCTYERATLYGERLEIMAYSPEIDTDLKIICFPTFSGHCGCMLFPLDEIHCVQKQDELSEIWKNYLLKQE</sequence>
<dbReference type="PROSITE" id="PS50930">
    <property type="entry name" value="HTH_LYTTR"/>
    <property type="match status" value="1"/>
</dbReference>
<reference evidence="2 3" key="1">
    <citation type="submission" date="2018-08" db="EMBL/GenBank/DDBJ databases">
        <title>A genome reference for cultivated species of the human gut microbiota.</title>
        <authorList>
            <person name="Zou Y."/>
            <person name="Xue W."/>
            <person name="Luo G."/>
        </authorList>
    </citation>
    <scope>NUCLEOTIDE SEQUENCE [LARGE SCALE GENOMIC DNA]</scope>
    <source>
        <strain evidence="2 3">AM29-10</strain>
    </source>
</reference>
<dbReference type="Pfam" id="PF04397">
    <property type="entry name" value="LytTR"/>
    <property type="match status" value="1"/>
</dbReference>
<gene>
    <name evidence="2" type="ORF">DW753_02485</name>
</gene>
<evidence type="ECO:0000313" key="2">
    <source>
        <dbReference type="EMBL" id="RHE34167.1"/>
    </source>
</evidence>